<evidence type="ECO:0000313" key="13">
    <source>
        <dbReference type="Proteomes" id="UP000597444"/>
    </source>
</evidence>
<keyword evidence="13" id="KW-1185">Reference proteome</keyword>
<accession>A0A8J3IJ37</accession>
<reference evidence="12" key="1">
    <citation type="submission" date="2020-10" db="EMBL/GenBank/DDBJ databases">
        <title>Taxonomic study of unclassified bacteria belonging to the class Ktedonobacteria.</title>
        <authorList>
            <person name="Yabe S."/>
            <person name="Wang C.M."/>
            <person name="Zheng Y."/>
            <person name="Sakai Y."/>
            <person name="Cavaletti L."/>
            <person name="Monciardini P."/>
            <person name="Donadio S."/>
        </authorList>
    </citation>
    <scope>NUCLEOTIDE SEQUENCE</scope>
    <source>
        <strain evidence="12">ID150040</strain>
    </source>
</reference>
<name>A0A8J3IJ37_9CHLR</name>
<dbReference type="InterPro" id="IPR017871">
    <property type="entry name" value="ABC_transporter-like_CS"/>
</dbReference>
<feature type="domain" description="ABC transporter" evidence="10">
    <location>
        <begin position="378"/>
        <end position="621"/>
    </location>
</feature>
<dbReference type="InterPro" id="IPR003439">
    <property type="entry name" value="ABC_transporter-like_ATP-bd"/>
</dbReference>
<keyword evidence="6" id="KW-0067">ATP-binding</keyword>
<dbReference type="Pfam" id="PF00005">
    <property type="entry name" value="ABC_tran"/>
    <property type="match status" value="1"/>
</dbReference>
<dbReference type="InterPro" id="IPR027417">
    <property type="entry name" value="P-loop_NTPase"/>
</dbReference>
<dbReference type="GO" id="GO:0015421">
    <property type="term" value="F:ABC-type oligopeptide transporter activity"/>
    <property type="evidence" value="ECO:0007669"/>
    <property type="project" value="TreeGrafter"/>
</dbReference>
<dbReference type="SUPFAM" id="SSF90123">
    <property type="entry name" value="ABC transporter transmembrane region"/>
    <property type="match status" value="1"/>
</dbReference>
<dbReference type="InterPro" id="IPR011527">
    <property type="entry name" value="ABC1_TM_dom"/>
</dbReference>
<comment type="caution">
    <text evidence="12">The sequence shown here is derived from an EMBL/GenBank/DDBJ whole genome shotgun (WGS) entry which is preliminary data.</text>
</comment>
<dbReference type="PROSITE" id="PS00211">
    <property type="entry name" value="ABC_TRANSPORTER_1"/>
    <property type="match status" value="1"/>
</dbReference>
<dbReference type="FunFam" id="3.40.50.300:FF:000221">
    <property type="entry name" value="Multidrug ABC transporter ATP-binding protein"/>
    <property type="match status" value="1"/>
</dbReference>
<dbReference type="Proteomes" id="UP000597444">
    <property type="component" value="Unassembled WGS sequence"/>
</dbReference>
<evidence type="ECO:0000256" key="7">
    <source>
        <dbReference type="ARBA" id="ARBA00022989"/>
    </source>
</evidence>
<organism evidence="12 13">
    <name type="scientific">Reticulibacter mediterranei</name>
    <dbReference type="NCBI Taxonomy" id="2778369"/>
    <lineage>
        <taxon>Bacteria</taxon>
        <taxon>Bacillati</taxon>
        <taxon>Chloroflexota</taxon>
        <taxon>Ktedonobacteria</taxon>
        <taxon>Ktedonobacterales</taxon>
        <taxon>Reticulibacteraceae</taxon>
        <taxon>Reticulibacter</taxon>
    </lineage>
</organism>
<keyword evidence="5" id="KW-0547">Nucleotide-binding</keyword>
<dbReference type="Gene3D" id="1.20.1560.10">
    <property type="entry name" value="ABC transporter type 1, transmembrane domain"/>
    <property type="match status" value="1"/>
</dbReference>
<evidence type="ECO:0000313" key="12">
    <source>
        <dbReference type="EMBL" id="GHO92344.1"/>
    </source>
</evidence>
<keyword evidence="7 9" id="KW-1133">Transmembrane helix</keyword>
<dbReference type="GO" id="GO:0005524">
    <property type="term" value="F:ATP binding"/>
    <property type="evidence" value="ECO:0007669"/>
    <property type="project" value="UniProtKB-KW"/>
</dbReference>
<evidence type="ECO:0000259" key="11">
    <source>
        <dbReference type="PROSITE" id="PS50929"/>
    </source>
</evidence>
<dbReference type="AlphaFoldDB" id="A0A8J3IJ37"/>
<dbReference type="InterPro" id="IPR003593">
    <property type="entry name" value="AAA+_ATPase"/>
</dbReference>
<evidence type="ECO:0000256" key="2">
    <source>
        <dbReference type="ARBA" id="ARBA00022448"/>
    </source>
</evidence>
<dbReference type="SUPFAM" id="SSF52540">
    <property type="entry name" value="P-loop containing nucleoside triphosphate hydrolases"/>
    <property type="match status" value="1"/>
</dbReference>
<protein>
    <submittedName>
        <fullName evidence="12">Multidrug ABC transporter permease</fullName>
    </submittedName>
</protein>
<dbReference type="InterPro" id="IPR036640">
    <property type="entry name" value="ABC1_TM_sf"/>
</dbReference>
<evidence type="ECO:0000256" key="5">
    <source>
        <dbReference type="ARBA" id="ARBA00022741"/>
    </source>
</evidence>
<evidence type="ECO:0000259" key="10">
    <source>
        <dbReference type="PROSITE" id="PS50893"/>
    </source>
</evidence>
<dbReference type="Gene3D" id="3.40.50.300">
    <property type="entry name" value="P-loop containing nucleotide triphosphate hydrolases"/>
    <property type="match status" value="1"/>
</dbReference>
<dbReference type="PROSITE" id="PS50929">
    <property type="entry name" value="ABC_TM1F"/>
    <property type="match status" value="1"/>
</dbReference>
<dbReference type="PROSITE" id="PS50893">
    <property type="entry name" value="ABC_TRANSPORTER_2"/>
    <property type="match status" value="1"/>
</dbReference>
<comment type="subcellular location">
    <subcellularLocation>
        <location evidence="1">Cell membrane</location>
        <topology evidence="1">Multi-pass membrane protein</topology>
    </subcellularLocation>
</comment>
<feature type="transmembrane region" description="Helical" evidence="9">
    <location>
        <begin position="280"/>
        <end position="300"/>
    </location>
</feature>
<feature type="transmembrane region" description="Helical" evidence="9">
    <location>
        <begin position="193"/>
        <end position="213"/>
    </location>
</feature>
<evidence type="ECO:0000256" key="6">
    <source>
        <dbReference type="ARBA" id="ARBA00022840"/>
    </source>
</evidence>
<dbReference type="GO" id="GO:0016887">
    <property type="term" value="F:ATP hydrolysis activity"/>
    <property type="evidence" value="ECO:0007669"/>
    <property type="project" value="InterPro"/>
</dbReference>
<dbReference type="SMART" id="SM00382">
    <property type="entry name" value="AAA"/>
    <property type="match status" value="1"/>
</dbReference>
<feature type="domain" description="ABC transmembrane type-1" evidence="11">
    <location>
        <begin position="53"/>
        <end position="340"/>
    </location>
</feature>
<evidence type="ECO:0000256" key="3">
    <source>
        <dbReference type="ARBA" id="ARBA00022475"/>
    </source>
</evidence>
<dbReference type="InterPro" id="IPR039421">
    <property type="entry name" value="Type_1_exporter"/>
</dbReference>
<proteinExistence type="predicted"/>
<sequence length="627" mass="70786">MQQQINAIRALQDEKKRKDNDGFSIKQIPGAFASLPRVLRLVWSTSPLMTTTLALLSLLQGFTPAASVWITKLVVDSVVRGIQIRSTAPIWGPVGLQLAIVLFSNLFSTLSNIVQQLLQEHVSNHIQLLILEKADTLDLAFFEDPEFYDKLREATDQSTYKPVSMISQTFDLFRTLVTLVSMIILLAQLAWWLAIIALLVPLPAFISSTRYGWRAYQRMRRQSPERRLMMYLSNLLSVDTYNKEIKLFNLGPFLIERFKQLAHTFYEENRQLLVARYMTNFFWSGLTGVANSGIYLYVALRAVMDPVSVTLGSLTLYTQTATQTGQNFQNLLNGISSMYENNLYVNLLFEFLEYKPRIVSPTIAAPVQGMSEVKGLEIEFRNVSFTYPGKDPETQAALKNVSFTIQAGESIALVGRNGAGKTTLVKLLTRLYDPDEGEILIGGRNIKEYDLHDLRGLIGVIFQDYVHYYMTAHENIGVGRVAEIEDQELVKAAAQKSGANALIEGLPNGYDTMLGKWFKNGMQLSGGEWQKVALARAFIRDAHILVLDEPTSALDAQAEYDVFSRFRVLTEGKTAIFISHRFSTVRLADRIFVLEYGKIRESGSHQELMALNGRYAELFNLQAEAYR</sequence>
<evidence type="ECO:0000256" key="4">
    <source>
        <dbReference type="ARBA" id="ARBA00022692"/>
    </source>
</evidence>
<keyword evidence="8 9" id="KW-0472">Membrane</keyword>
<gene>
    <name evidence="12" type="ORF">KSF_023920</name>
</gene>
<keyword evidence="4 9" id="KW-0812">Transmembrane</keyword>
<dbReference type="PANTHER" id="PTHR43394:SF1">
    <property type="entry name" value="ATP-BINDING CASSETTE SUB-FAMILY B MEMBER 10, MITOCHONDRIAL"/>
    <property type="match status" value="1"/>
</dbReference>
<feature type="transmembrane region" description="Helical" evidence="9">
    <location>
        <begin position="170"/>
        <end position="187"/>
    </location>
</feature>
<keyword evidence="2" id="KW-0813">Transport</keyword>
<evidence type="ECO:0000256" key="1">
    <source>
        <dbReference type="ARBA" id="ARBA00004651"/>
    </source>
</evidence>
<dbReference type="RefSeq" id="WP_220203184.1">
    <property type="nucleotide sequence ID" value="NZ_BNJK01000001.1"/>
</dbReference>
<evidence type="ECO:0000256" key="8">
    <source>
        <dbReference type="ARBA" id="ARBA00023136"/>
    </source>
</evidence>
<dbReference type="EMBL" id="BNJK01000001">
    <property type="protein sequence ID" value="GHO92344.1"/>
    <property type="molecule type" value="Genomic_DNA"/>
</dbReference>
<keyword evidence="3" id="KW-1003">Cell membrane</keyword>
<dbReference type="PANTHER" id="PTHR43394">
    <property type="entry name" value="ATP-DEPENDENT PERMEASE MDL1, MITOCHONDRIAL"/>
    <property type="match status" value="1"/>
</dbReference>
<dbReference type="GO" id="GO:0005886">
    <property type="term" value="C:plasma membrane"/>
    <property type="evidence" value="ECO:0007669"/>
    <property type="project" value="UniProtKB-SubCell"/>
</dbReference>
<evidence type="ECO:0000256" key="9">
    <source>
        <dbReference type="SAM" id="Phobius"/>
    </source>
</evidence>